<evidence type="ECO:0000313" key="4">
    <source>
        <dbReference type="Proteomes" id="UP000002985"/>
    </source>
</evidence>
<dbReference type="STRING" id="247490.KSU1_D0278"/>
<dbReference type="Pfam" id="PF18065">
    <property type="entry name" value="PatG_C"/>
    <property type="match status" value="1"/>
</dbReference>
<dbReference type="AlphaFoldDB" id="I3IPE2"/>
<gene>
    <name evidence="3" type="ORF">KSU1_D0278</name>
</gene>
<evidence type="ECO:0000259" key="2">
    <source>
        <dbReference type="Pfam" id="PF18065"/>
    </source>
</evidence>
<evidence type="ECO:0000256" key="1">
    <source>
        <dbReference type="SAM" id="MobiDB-lite"/>
    </source>
</evidence>
<evidence type="ECO:0000313" key="3">
    <source>
        <dbReference type="EMBL" id="GAB63587.1"/>
    </source>
</evidence>
<dbReference type="Proteomes" id="UP000002985">
    <property type="component" value="Unassembled WGS sequence"/>
</dbReference>
<dbReference type="EMBL" id="BAFH01000004">
    <property type="protein sequence ID" value="GAB63587.1"/>
    <property type="molecule type" value="Genomic_DNA"/>
</dbReference>
<feature type="domain" description="PatG C-terminal" evidence="2">
    <location>
        <begin position="205"/>
        <end position="312"/>
    </location>
</feature>
<sequence>MEQTEDRKQLGDKPSETNVTTAQSPEDREGVTLPPQPKGSTSGESPCARNSCGGGAMTYSNVYALGRIETRFPSLGTEKEFAQAMARTKTSGLTNQQAFHAVLSERQNRYLARKLCWILTIEGMETYILQPRDPADFDLLIEAVRPAPSPMDIDVAIGIKGPIAPPEMCNGLMVPIVMFDQIYTFDRTSFLSALKEKRPEAIAADVFTNTAEEVFDRIMQMADNAGATDEHRALNYLAVQYDAIYANTAECHLRNCSLAGIEVRPSRLSGTRKIFDVIFSYTNRNTDVTEKYFVRVDVTEEFPFLVTKLSSYYDR</sequence>
<feature type="compositionally biased region" description="Basic and acidic residues" evidence="1">
    <location>
        <begin position="1"/>
        <end position="15"/>
    </location>
</feature>
<feature type="region of interest" description="Disordered" evidence="1">
    <location>
        <begin position="1"/>
        <end position="51"/>
    </location>
</feature>
<name>I3IPE2_9BACT</name>
<dbReference type="eggNOG" id="ENOG502ZA4A">
    <property type="taxonomic scope" value="Bacteria"/>
</dbReference>
<protein>
    <recommendedName>
        <fullName evidence="2">PatG C-terminal domain-containing protein</fullName>
    </recommendedName>
</protein>
<dbReference type="OrthoDB" id="4174481at2"/>
<keyword evidence="4" id="KW-1185">Reference proteome</keyword>
<organism evidence="3 4">
    <name type="scientific">Candidatus Jettenia caeni</name>
    <dbReference type="NCBI Taxonomy" id="247490"/>
    <lineage>
        <taxon>Bacteria</taxon>
        <taxon>Pseudomonadati</taxon>
        <taxon>Planctomycetota</taxon>
        <taxon>Candidatus Brocadiia</taxon>
        <taxon>Candidatus Brocadiales</taxon>
        <taxon>Candidatus Brocadiaceae</taxon>
        <taxon>Candidatus Jettenia</taxon>
    </lineage>
</organism>
<proteinExistence type="predicted"/>
<accession>I3IPE2</accession>
<dbReference type="InterPro" id="IPR040636">
    <property type="entry name" value="PatG_C"/>
</dbReference>
<comment type="caution">
    <text evidence="3">The sequence shown here is derived from an EMBL/GenBank/DDBJ whole genome shotgun (WGS) entry which is preliminary data.</text>
</comment>
<reference evidence="3 4" key="1">
    <citation type="journal article" date="2012" name="FEBS Lett.">
        <title>Anammox organism KSU-1 expresses a NirK-type copper-containing nitrite reductase instead of a NirS-type with cytochrome cd1.</title>
        <authorList>
            <person name="Hira D."/>
            <person name="Toh H."/>
            <person name="Migita C.T."/>
            <person name="Okubo H."/>
            <person name="Nishiyama T."/>
            <person name="Hattori M."/>
            <person name="Furukawa K."/>
            <person name="Fujii T."/>
        </authorList>
    </citation>
    <scope>NUCLEOTIDE SEQUENCE [LARGE SCALE GENOMIC DNA]</scope>
</reference>